<feature type="domain" description="Tyrosine specific protein phosphatases" evidence="4">
    <location>
        <begin position="685"/>
        <end position="763"/>
    </location>
</feature>
<organism evidence="5 6">
    <name type="scientific">Candidozyma haemuli</name>
    <dbReference type="NCBI Taxonomy" id="45357"/>
    <lineage>
        <taxon>Eukaryota</taxon>
        <taxon>Fungi</taxon>
        <taxon>Dikarya</taxon>
        <taxon>Ascomycota</taxon>
        <taxon>Saccharomycotina</taxon>
        <taxon>Pichiomycetes</taxon>
        <taxon>Metschnikowiaceae</taxon>
        <taxon>Candidozyma</taxon>
    </lineage>
</organism>
<dbReference type="SMART" id="SM00322">
    <property type="entry name" value="KH"/>
    <property type="match status" value="1"/>
</dbReference>
<evidence type="ECO:0000313" key="5">
    <source>
        <dbReference type="EMBL" id="QWU87205.1"/>
    </source>
</evidence>
<evidence type="ECO:0000259" key="3">
    <source>
        <dbReference type="PROSITE" id="PS50055"/>
    </source>
</evidence>
<dbReference type="SMART" id="SM00173">
    <property type="entry name" value="RAS"/>
    <property type="match status" value="1"/>
</dbReference>
<dbReference type="Pfam" id="PF00102">
    <property type="entry name" value="Y_phosphatase"/>
    <property type="match status" value="1"/>
</dbReference>
<dbReference type="SUPFAM" id="SSF54791">
    <property type="entry name" value="Eukaryotic type KH-domain (KH-domain type I)"/>
    <property type="match status" value="1"/>
</dbReference>
<dbReference type="CDD" id="cd18533">
    <property type="entry name" value="PTP_fungal"/>
    <property type="match status" value="1"/>
</dbReference>
<dbReference type="Pfam" id="PF22384">
    <property type="entry name" value="PBP2_Ca3427_like"/>
    <property type="match status" value="1"/>
</dbReference>
<dbReference type="Gene3D" id="3.30.1370.10">
    <property type="entry name" value="K Homology domain, type 1"/>
    <property type="match status" value="1"/>
</dbReference>
<evidence type="ECO:0000259" key="4">
    <source>
        <dbReference type="PROSITE" id="PS50056"/>
    </source>
</evidence>
<reference evidence="5 6" key="1">
    <citation type="submission" date="2021-06" db="EMBL/GenBank/DDBJ databases">
        <title>Candida outbreak in Lebanon.</title>
        <authorList>
            <person name="Finianos M."/>
        </authorList>
    </citation>
    <scope>NUCLEOTIDE SEQUENCE [LARGE SCALE GENOMIC DNA]</scope>
    <source>
        <strain evidence="5">CA3LBN</strain>
    </source>
</reference>
<dbReference type="InterPro" id="IPR050348">
    <property type="entry name" value="Protein-Tyr_Phosphatase"/>
</dbReference>
<dbReference type="CDD" id="cd00105">
    <property type="entry name" value="KH-I"/>
    <property type="match status" value="1"/>
</dbReference>
<dbReference type="SUPFAM" id="SSF52799">
    <property type="entry name" value="(Phosphotyrosine protein) phosphatases II"/>
    <property type="match status" value="1"/>
</dbReference>
<dbReference type="PROSITE" id="PS00383">
    <property type="entry name" value="TYR_PHOSPHATASE_1"/>
    <property type="match status" value="1"/>
</dbReference>
<dbReference type="Proteomes" id="UP000825434">
    <property type="component" value="Chromosome 2"/>
</dbReference>
<dbReference type="SMART" id="SM00174">
    <property type="entry name" value="RHO"/>
    <property type="match status" value="1"/>
</dbReference>
<dbReference type="PANTHER" id="PTHR19134:SF449">
    <property type="entry name" value="TYROSINE-PROTEIN PHOSPHATASE 1"/>
    <property type="match status" value="1"/>
</dbReference>
<proteinExistence type="inferred from homology"/>
<dbReference type="InterPro" id="IPR036612">
    <property type="entry name" value="KH_dom_type_1_sf"/>
</dbReference>
<dbReference type="InterPro" id="IPR001806">
    <property type="entry name" value="Small_GTPase"/>
</dbReference>
<dbReference type="InterPro" id="IPR005225">
    <property type="entry name" value="Small_GTP-bd"/>
</dbReference>
<dbReference type="CDD" id="cd01860">
    <property type="entry name" value="Rab5_related"/>
    <property type="match status" value="1"/>
</dbReference>
<dbReference type="Gene3D" id="3.40.50.300">
    <property type="entry name" value="P-loop containing nucleotide triphosphate hydrolases"/>
    <property type="match status" value="1"/>
</dbReference>
<dbReference type="SUPFAM" id="SSF53850">
    <property type="entry name" value="Periplasmic binding protein-like II"/>
    <property type="match status" value="1"/>
</dbReference>
<keyword evidence="2" id="KW-0694">RNA-binding</keyword>
<dbReference type="InterPro" id="IPR000242">
    <property type="entry name" value="PTP_cat"/>
</dbReference>
<accession>A0ABX8I3R6</accession>
<dbReference type="PRINTS" id="PR00449">
    <property type="entry name" value="RASTRNSFRMNG"/>
</dbReference>
<evidence type="ECO:0000256" key="2">
    <source>
        <dbReference type="PROSITE-ProRule" id="PRU00117"/>
    </source>
</evidence>
<feature type="domain" description="Tyrosine-protein phosphatase" evidence="3">
    <location>
        <begin position="519"/>
        <end position="772"/>
    </location>
</feature>
<dbReference type="PROSITE" id="PS50056">
    <property type="entry name" value="TYR_PHOSPHATASE_2"/>
    <property type="match status" value="1"/>
</dbReference>
<dbReference type="InterPro" id="IPR016130">
    <property type="entry name" value="Tyr_Pase_AS"/>
</dbReference>
<evidence type="ECO:0000256" key="1">
    <source>
        <dbReference type="ARBA" id="ARBA00009649"/>
    </source>
</evidence>
<dbReference type="InterPro" id="IPR054364">
    <property type="entry name" value="Ca3427-like_PBP2"/>
</dbReference>
<dbReference type="SMART" id="SM00175">
    <property type="entry name" value="RAB"/>
    <property type="match status" value="1"/>
</dbReference>
<gene>
    <name evidence="5" type="ORF">CA3LBN_001470</name>
</gene>
<dbReference type="NCBIfam" id="TIGR00231">
    <property type="entry name" value="small_GTP"/>
    <property type="match status" value="1"/>
</dbReference>
<dbReference type="SUPFAM" id="SSF52540">
    <property type="entry name" value="P-loop containing nucleoside triphosphate hydrolases"/>
    <property type="match status" value="1"/>
</dbReference>
<dbReference type="InterPro" id="IPR004088">
    <property type="entry name" value="KH_dom_type_1"/>
</dbReference>
<dbReference type="PROSITE" id="PS50055">
    <property type="entry name" value="TYR_PHOSPHATASE_PTP"/>
    <property type="match status" value="1"/>
</dbReference>
<dbReference type="InterPro" id="IPR027417">
    <property type="entry name" value="P-loop_NTPase"/>
</dbReference>
<dbReference type="PROSITE" id="PS51419">
    <property type="entry name" value="RAB"/>
    <property type="match status" value="1"/>
</dbReference>
<dbReference type="PANTHER" id="PTHR19134">
    <property type="entry name" value="RECEPTOR-TYPE TYROSINE-PROTEIN PHOSPHATASE"/>
    <property type="match status" value="1"/>
</dbReference>
<dbReference type="Pfam" id="PF00071">
    <property type="entry name" value="Ras"/>
    <property type="match status" value="1"/>
</dbReference>
<dbReference type="CDD" id="cd13637">
    <property type="entry name" value="PBP2_Ca3427_like"/>
    <property type="match status" value="1"/>
</dbReference>
<dbReference type="SMART" id="SM00176">
    <property type="entry name" value="RAN"/>
    <property type="match status" value="1"/>
</dbReference>
<protein>
    <submittedName>
        <fullName evidence="5">Uncharacterized protein</fullName>
    </submittedName>
</protein>
<dbReference type="PROSITE" id="PS51421">
    <property type="entry name" value="RAS"/>
    <property type="match status" value="1"/>
</dbReference>
<dbReference type="PROSITE" id="PS51420">
    <property type="entry name" value="RHO"/>
    <property type="match status" value="1"/>
</dbReference>
<dbReference type="PROSITE" id="PS50084">
    <property type="entry name" value="KH_TYPE_1"/>
    <property type="match status" value="1"/>
</dbReference>
<dbReference type="EMBL" id="CP076662">
    <property type="protein sequence ID" value="QWU87205.1"/>
    <property type="molecule type" value="Genomic_DNA"/>
</dbReference>
<keyword evidence="6" id="KW-1185">Reference proteome</keyword>
<dbReference type="SMART" id="SM00194">
    <property type="entry name" value="PTPc"/>
    <property type="match status" value="1"/>
</dbReference>
<dbReference type="InterPro" id="IPR029021">
    <property type="entry name" value="Prot-tyrosine_phosphatase-like"/>
</dbReference>
<dbReference type="Pfam" id="PF00013">
    <property type="entry name" value="KH_1"/>
    <property type="match status" value="1"/>
</dbReference>
<comment type="similarity">
    <text evidence="1">Belongs to the protein-tyrosine phosphatase family. Non-receptor class subfamily.</text>
</comment>
<sequence length="1014" mass="113559">MSSATSVKLVLLGEAAVGKSSLVMRFVSNDFQESKEPTIGAAFLTQKCTIGERTIKYEIWDTAGQERFASLAPMYYRNAQAALVVYDITKPASFIKARHWVKELHEQASKDITIALVGNKYDLVADENDDDDDSLRKVSAEEGKSLADEEGLLFFETSAKTSHNVNDVFVAIGSKIPEAKPQASEATRPQEGGRIDLSGNAAQRTNNQTGIEVKFVPVIEGSGRLIKLLNEGEVDVAIGLTEAFVSDIGKGNDKINVIGTYVESPLCWAISSGVNRDDVTKPEDLAGKRIGVSRIGSGSYVMSFVLGLQLKFPTPYFSDFPVLSNFKNLRDAVNEKFSEDGEPKHAEAFMWEHFTSKKYYDSGEIKRIGEIYTPWPSWVVTVRKETDSEEVKKFLGAVRKGIDFFLQNPEEAVKHISTNLDYSAEDAREWLKTVKFNEQLGEKEIDWERVVSNTSKVLKTAGVLEDKPEVDENLKSQIYSLLQRARFLRISQVCDEHLDDAFEKVDSEWAMLEGQKKINAKRNRYSNVFPYDKTRVALPVLPGARSDYINASHINLAGGFNYIAAQGPLLNTIPHFWAMAFHQAELQKVDTVVVAMMTPLVENGREKCSHYWPDAKDPTWDFSETLRSEGISPGELKITWKSSERIHNGDLILSEFRLDSPTTSKKVLHFYFQRWEDNKVPDSMDPILALSLEIRKILEKDPRIAPIVHCSAGVGRTGTYIAIDYLLNGPTFFASDIDDPVFDITTKLRNQRMMMVQTVFQYMFLYAPILNPEPHIMNCGSFGTEILVYSSTELSFQVNLPMFEMEVMNYIKSTFSTREVVEVVKKIQHKATLVTKTPFDSPFAEMKKLAPDSWEIVLAGNDYILGDLLNNIHNSGGSSNGGVKAIGMVAPREWVRCSALCSMSLFQLTPPASIEEVSPDSEMELRPGSSHEITDVVLLPRNKISYIIGSCGKRIERIREQSCCHITIPPIAPAKLMQLKGMSGSDYQQELILKGTDSQVSEAKSLIRRLLISY</sequence>
<dbReference type="InterPro" id="IPR003595">
    <property type="entry name" value="Tyr_Pase_cat"/>
</dbReference>
<dbReference type="Gene3D" id="3.40.190.10">
    <property type="entry name" value="Periplasmic binding protein-like II"/>
    <property type="match status" value="2"/>
</dbReference>
<dbReference type="Gene3D" id="3.90.190.10">
    <property type="entry name" value="Protein tyrosine phosphatase superfamily"/>
    <property type="match status" value="1"/>
</dbReference>
<name>A0ABX8I3R6_9ASCO</name>
<dbReference type="InterPro" id="IPR004087">
    <property type="entry name" value="KH_dom"/>
</dbReference>
<dbReference type="InterPro" id="IPR000387">
    <property type="entry name" value="Tyr_Pase_dom"/>
</dbReference>
<dbReference type="SMART" id="SM00404">
    <property type="entry name" value="PTPc_motif"/>
    <property type="match status" value="1"/>
</dbReference>
<evidence type="ECO:0000313" key="6">
    <source>
        <dbReference type="Proteomes" id="UP000825434"/>
    </source>
</evidence>